<dbReference type="PANTHER" id="PTHR34706:SF1">
    <property type="entry name" value="VWFA DOMAIN-CONTAINING PROTEIN"/>
    <property type="match status" value="1"/>
</dbReference>
<dbReference type="SUPFAM" id="SSF53300">
    <property type="entry name" value="vWA-like"/>
    <property type="match status" value="1"/>
</dbReference>
<feature type="region of interest" description="Disordered" evidence="1">
    <location>
        <begin position="525"/>
        <end position="547"/>
    </location>
</feature>
<dbReference type="SMART" id="SM00327">
    <property type="entry name" value="VWA"/>
    <property type="match status" value="1"/>
</dbReference>
<dbReference type="EMBL" id="JAGHQL010000006">
    <property type="protein sequence ID" value="KAH0545385.1"/>
    <property type="molecule type" value="Genomic_DNA"/>
</dbReference>
<dbReference type="Gene3D" id="3.40.50.410">
    <property type="entry name" value="von Willebrand factor, type A domain"/>
    <property type="match status" value="1"/>
</dbReference>
<dbReference type="AlphaFoldDB" id="A0A9P8L5Y6"/>
<dbReference type="GO" id="GO:0003676">
    <property type="term" value="F:nucleic acid binding"/>
    <property type="evidence" value="ECO:0007669"/>
    <property type="project" value="InterPro"/>
</dbReference>
<gene>
    <name evidence="3" type="ORF">FGG08_000526</name>
</gene>
<protein>
    <recommendedName>
        <fullName evidence="2">VWFA domain-containing protein</fullName>
    </recommendedName>
</protein>
<dbReference type="InterPro" id="IPR012677">
    <property type="entry name" value="Nucleotide-bd_a/b_plait_sf"/>
</dbReference>
<evidence type="ECO:0000313" key="4">
    <source>
        <dbReference type="Proteomes" id="UP000698800"/>
    </source>
</evidence>
<proteinExistence type="predicted"/>
<dbReference type="InterPro" id="IPR036465">
    <property type="entry name" value="vWFA_dom_sf"/>
</dbReference>
<dbReference type="PANTHER" id="PTHR34706">
    <property type="entry name" value="SLR1338 PROTEIN"/>
    <property type="match status" value="1"/>
</dbReference>
<feature type="domain" description="VWFA" evidence="2">
    <location>
        <begin position="361"/>
        <end position="516"/>
    </location>
</feature>
<dbReference type="CDD" id="cd00590">
    <property type="entry name" value="RRM_SF"/>
    <property type="match status" value="1"/>
</dbReference>
<dbReference type="InterPro" id="IPR035979">
    <property type="entry name" value="RBD_domain_sf"/>
</dbReference>
<dbReference type="Gene3D" id="3.30.70.330">
    <property type="match status" value="1"/>
</dbReference>
<accession>A0A9P8L5Y6</accession>
<dbReference type="InterPro" id="IPR029058">
    <property type="entry name" value="AB_hydrolase_fold"/>
</dbReference>
<dbReference type="OrthoDB" id="2142040at2759"/>
<keyword evidence="4" id="KW-1185">Reference proteome</keyword>
<dbReference type="Pfam" id="PF00092">
    <property type="entry name" value="VWA"/>
    <property type="match status" value="1"/>
</dbReference>
<evidence type="ECO:0000313" key="3">
    <source>
        <dbReference type="EMBL" id="KAH0545385.1"/>
    </source>
</evidence>
<evidence type="ECO:0000256" key="1">
    <source>
        <dbReference type="SAM" id="MobiDB-lite"/>
    </source>
</evidence>
<name>A0A9P8L5Y6_9PEZI</name>
<reference evidence="3" key="1">
    <citation type="submission" date="2021-03" db="EMBL/GenBank/DDBJ databases">
        <title>Comparative genomics and phylogenomic investigation of the class Geoglossomycetes provide insights into ecological specialization and systematics.</title>
        <authorList>
            <person name="Melie T."/>
            <person name="Pirro S."/>
            <person name="Miller A.N."/>
            <person name="Quandt A."/>
        </authorList>
    </citation>
    <scope>NUCLEOTIDE SEQUENCE</scope>
    <source>
        <strain evidence="3">GBOQ0MN5Z8</strain>
    </source>
</reference>
<sequence length="547" mass="60322">MSQTVRVSNLPEPTTEQDIGYWFEIHLKRRRGNGPVVCKVGQPCSQSGRPLKIATVTFWSPALAKDALKLFVAVHGLDGHPWNSFIARSSDRKGTMETMWLRDIFPEILEEQGIYPRIMTFGFNANVWVDNSTQTTEEAAENLVGSLNAERASDPSRPLYFFGHSLGGLVVKQAACNVVNVGIGVDASFESPIKGCFFFGVPHKGSGLADPYGNMLMTMKTVLLGGGPNPNMVKDLRQKGNTVSRISMEFNSVRRIHGIKTINCYEQRTINGHKVVEKDSAILDWPDTVGSFGLDADHRDIVKFSGTSHPGFQPIMSAVIDIVRSAMAQPHTPTPIVPSGLVLPEDGPQEELALSNLRRFDTIFLVDDSGSMRGPRWRETAQALKEVAKRAVKYDRNGVDIRFLNSTWENRDNLANVSDVAEVFARVIPDGATPTGDALDTELCDYMVKYRADRRTKKLNLIVLTGGAPECPQEVEDAIVKFAKELESLHAAKSQVGVQFVQVGDDPEATTFLKSLDDSLQSKYGLDRDVKTHPPSNDLGISRTNHI</sequence>
<dbReference type="PROSITE" id="PS50234">
    <property type="entry name" value="VWFA"/>
    <property type="match status" value="1"/>
</dbReference>
<dbReference type="SUPFAM" id="SSF54928">
    <property type="entry name" value="RNA-binding domain, RBD"/>
    <property type="match status" value="1"/>
</dbReference>
<dbReference type="InterPro" id="IPR002035">
    <property type="entry name" value="VWF_A"/>
</dbReference>
<evidence type="ECO:0000259" key="2">
    <source>
        <dbReference type="PROSITE" id="PS50234"/>
    </source>
</evidence>
<dbReference type="SUPFAM" id="SSF53474">
    <property type="entry name" value="alpha/beta-Hydrolases"/>
    <property type="match status" value="1"/>
</dbReference>
<organism evidence="3 4">
    <name type="scientific">Glutinoglossum americanum</name>
    <dbReference type="NCBI Taxonomy" id="1670608"/>
    <lineage>
        <taxon>Eukaryota</taxon>
        <taxon>Fungi</taxon>
        <taxon>Dikarya</taxon>
        <taxon>Ascomycota</taxon>
        <taxon>Pezizomycotina</taxon>
        <taxon>Geoglossomycetes</taxon>
        <taxon>Geoglossales</taxon>
        <taxon>Geoglossaceae</taxon>
        <taxon>Glutinoglossum</taxon>
    </lineage>
</organism>
<dbReference type="Gene3D" id="3.40.50.1820">
    <property type="entry name" value="alpha/beta hydrolase"/>
    <property type="match status" value="1"/>
</dbReference>
<comment type="caution">
    <text evidence="3">The sequence shown here is derived from an EMBL/GenBank/DDBJ whole genome shotgun (WGS) entry which is preliminary data.</text>
</comment>
<dbReference type="Proteomes" id="UP000698800">
    <property type="component" value="Unassembled WGS sequence"/>
</dbReference>